<protein>
    <submittedName>
        <fullName evidence="1">Uncharacterized protein</fullName>
    </submittedName>
</protein>
<organism evidence="1 2">
    <name type="scientific">Leptotrichia wadei</name>
    <dbReference type="NCBI Taxonomy" id="157687"/>
    <lineage>
        <taxon>Bacteria</taxon>
        <taxon>Fusobacteriati</taxon>
        <taxon>Fusobacteriota</taxon>
        <taxon>Fusobacteriia</taxon>
        <taxon>Fusobacteriales</taxon>
        <taxon>Leptotrichiaceae</taxon>
        <taxon>Leptotrichia</taxon>
    </lineage>
</organism>
<evidence type="ECO:0000313" key="2">
    <source>
        <dbReference type="Proteomes" id="UP000070483"/>
    </source>
</evidence>
<gene>
    <name evidence="1" type="ORF">HMPREF3180_01907</name>
</gene>
<dbReference type="PATRIC" id="fig|157687.3.peg.1905"/>
<dbReference type="EMBL" id="LSDD01000147">
    <property type="protein sequence ID" value="KXB60914.1"/>
    <property type="molecule type" value="Genomic_DNA"/>
</dbReference>
<accession>A0A133ZZP8</accession>
<name>A0A133ZZP8_9FUSO</name>
<dbReference type="Proteomes" id="UP000070483">
    <property type="component" value="Unassembled WGS sequence"/>
</dbReference>
<reference evidence="2" key="1">
    <citation type="submission" date="2016-01" db="EMBL/GenBank/DDBJ databases">
        <authorList>
            <person name="Mitreva M."/>
            <person name="Pepin K.H."/>
            <person name="Mihindukulasuriya K.A."/>
            <person name="Fulton R."/>
            <person name="Fronick C."/>
            <person name="O'Laughlin M."/>
            <person name="Miner T."/>
            <person name="Herter B."/>
            <person name="Rosa B.A."/>
            <person name="Cordes M."/>
            <person name="Tomlinson C."/>
            <person name="Wollam A."/>
            <person name="Palsikar V.B."/>
            <person name="Mardis E.R."/>
            <person name="Wilson R.K."/>
        </authorList>
    </citation>
    <scope>NUCLEOTIDE SEQUENCE [LARGE SCALE GENOMIC DNA]</scope>
    <source>
        <strain evidence="2">KA00185</strain>
    </source>
</reference>
<dbReference type="STRING" id="157687.HMPREF3180_01907"/>
<proteinExistence type="predicted"/>
<dbReference type="AlphaFoldDB" id="A0A133ZZP8"/>
<comment type="caution">
    <text evidence="1">The sequence shown here is derived from an EMBL/GenBank/DDBJ whole genome shotgun (WGS) entry which is preliminary data.</text>
</comment>
<evidence type="ECO:0000313" key="1">
    <source>
        <dbReference type="EMBL" id="KXB60914.1"/>
    </source>
</evidence>
<keyword evidence="2" id="KW-1185">Reference proteome</keyword>
<sequence>MYLEFNKTNVLKQEILIPCEIKKLSYRTDLLKLKEVKINGIDKERKKLKKM</sequence>
<dbReference type="RefSeq" id="WP_156436687.1">
    <property type="nucleotide sequence ID" value="NZ_KQ960108.1"/>
</dbReference>